<organism evidence="1 2">
    <name type="scientific">Brachionus plicatilis</name>
    <name type="common">Marine rotifer</name>
    <name type="synonym">Brachionus muelleri</name>
    <dbReference type="NCBI Taxonomy" id="10195"/>
    <lineage>
        <taxon>Eukaryota</taxon>
        <taxon>Metazoa</taxon>
        <taxon>Spiralia</taxon>
        <taxon>Gnathifera</taxon>
        <taxon>Rotifera</taxon>
        <taxon>Eurotatoria</taxon>
        <taxon>Monogononta</taxon>
        <taxon>Pseudotrocha</taxon>
        <taxon>Ploima</taxon>
        <taxon>Brachionidae</taxon>
        <taxon>Brachionus</taxon>
    </lineage>
</organism>
<gene>
    <name evidence="1" type="ORF">BpHYR1_047904</name>
</gene>
<dbReference type="EMBL" id="REGN01004151">
    <property type="protein sequence ID" value="RNA18908.1"/>
    <property type="molecule type" value="Genomic_DNA"/>
</dbReference>
<proteinExistence type="predicted"/>
<name>A0A3M7R6M7_BRAPC</name>
<feature type="non-terminal residue" evidence="1">
    <location>
        <position position="185"/>
    </location>
</feature>
<comment type="caution">
    <text evidence="1">The sequence shown here is derived from an EMBL/GenBank/DDBJ whole genome shotgun (WGS) entry which is preliminary data.</text>
</comment>
<protein>
    <submittedName>
        <fullName evidence="1">Uncharacterized protein</fullName>
    </submittedName>
</protein>
<dbReference type="AlphaFoldDB" id="A0A3M7R6M7"/>
<dbReference type="Proteomes" id="UP000276133">
    <property type="component" value="Unassembled WGS sequence"/>
</dbReference>
<reference evidence="1 2" key="1">
    <citation type="journal article" date="2018" name="Sci. Rep.">
        <title>Genomic signatures of local adaptation to the degree of environmental predictability in rotifers.</title>
        <authorList>
            <person name="Franch-Gras L."/>
            <person name="Hahn C."/>
            <person name="Garcia-Roger E.M."/>
            <person name="Carmona M.J."/>
            <person name="Serra M."/>
            <person name="Gomez A."/>
        </authorList>
    </citation>
    <scope>NUCLEOTIDE SEQUENCE [LARGE SCALE GENOMIC DNA]</scope>
    <source>
        <strain evidence="1">HYR1</strain>
    </source>
</reference>
<accession>A0A3M7R6M7</accession>
<evidence type="ECO:0000313" key="1">
    <source>
        <dbReference type="EMBL" id="RNA18908.1"/>
    </source>
</evidence>
<evidence type="ECO:0000313" key="2">
    <source>
        <dbReference type="Proteomes" id="UP000276133"/>
    </source>
</evidence>
<keyword evidence="2" id="KW-1185">Reference proteome</keyword>
<sequence length="185" mass="20886">MSCIFNGIQKSHYEIYKNLTYSFILKFYVPYFAEYTRVPEERKNQKRRLYSSKKSFGSGLYSSIFLQIRSNYRLYSEASGIFYMGKKIVGKYTVGKNECLISITSNNKNNISKLPEGIDILSISTKSIDILSISTKSIDILSISTKGIDILSISTKGIDILSISTKGIDILSISTKDSSLRNLYS</sequence>